<feature type="transmembrane region" description="Helical" evidence="6">
    <location>
        <begin position="122"/>
        <end position="142"/>
    </location>
</feature>
<evidence type="ECO:0000313" key="8">
    <source>
        <dbReference type="EMBL" id="KAF0715776.1"/>
    </source>
</evidence>
<feature type="domain" description="ABC-2 type transporter transmembrane" evidence="7">
    <location>
        <begin position="7"/>
        <end position="82"/>
    </location>
</feature>
<evidence type="ECO:0000259" key="7">
    <source>
        <dbReference type="Pfam" id="PF01061"/>
    </source>
</evidence>
<organism evidence="9 10">
    <name type="scientific">Aphanomyces stellatus</name>
    <dbReference type="NCBI Taxonomy" id="120398"/>
    <lineage>
        <taxon>Eukaryota</taxon>
        <taxon>Sar</taxon>
        <taxon>Stramenopiles</taxon>
        <taxon>Oomycota</taxon>
        <taxon>Saprolegniomycetes</taxon>
        <taxon>Saprolegniales</taxon>
        <taxon>Verrucalvaceae</taxon>
        <taxon>Aphanomyces</taxon>
    </lineage>
</organism>
<keyword evidence="2" id="KW-0813">Transport</keyword>
<dbReference type="InterPro" id="IPR013525">
    <property type="entry name" value="ABC2_TM"/>
</dbReference>
<dbReference type="Pfam" id="PF01061">
    <property type="entry name" value="ABC2_membrane"/>
    <property type="match status" value="1"/>
</dbReference>
<evidence type="ECO:0000256" key="1">
    <source>
        <dbReference type="ARBA" id="ARBA00004141"/>
    </source>
</evidence>
<evidence type="ECO:0000313" key="10">
    <source>
        <dbReference type="Proteomes" id="UP000332933"/>
    </source>
</evidence>
<protein>
    <submittedName>
        <fullName evidence="9">Aste57867_3192 protein</fullName>
    </submittedName>
</protein>
<keyword evidence="3 6" id="KW-0812">Transmembrane</keyword>
<evidence type="ECO:0000256" key="3">
    <source>
        <dbReference type="ARBA" id="ARBA00022692"/>
    </source>
</evidence>
<sequence>MYSFHNFLCSVTMAVLSYTGHLLLYAAPSTAIAIVLGSAFAALFFIFSGFMIDGNTLAKGWQWVYWMNPMHYMLEMMIMAQYHDQTKVILDTLTQEPISINAFVLQFFNGALSFDNIWRDLGLLWAVAIAIQLLIFFCMAKVNHATR</sequence>
<reference evidence="8" key="2">
    <citation type="submission" date="2019-06" db="EMBL/GenBank/DDBJ databases">
        <title>Genomics analysis of Aphanomyces spp. identifies a new class of oomycete effector associated with host adaptation.</title>
        <authorList>
            <person name="Gaulin E."/>
        </authorList>
    </citation>
    <scope>NUCLEOTIDE SEQUENCE</scope>
    <source>
        <strain evidence="8">CBS 578.67</strain>
    </source>
</reference>
<evidence type="ECO:0000256" key="6">
    <source>
        <dbReference type="SAM" id="Phobius"/>
    </source>
</evidence>
<dbReference type="OrthoDB" id="79399at2759"/>
<dbReference type="PANTHER" id="PTHR19241">
    <property type="entry name" value="ATP-BINDING CASSETTE TRANSPORTER"/>
    <property type="match status" value="1"/>
</dbReference>
<evidence type="ECO:0000256" key="2">
    <source>
        <dbReference type="ARBA" id="ARBA00022448"/>
    </source>
</evidence>
<name>A0A485KDH8_9STRA</name>
<evidence type="ECO:0000313" key="9">
    <source>
        <dbReference type="EMBL" id="VFT80366.1"/>
    </source>
</evidence>
<dbReference type="Proteomes" id="UP000332933">
    <property type="component" value="Unassembled WGS sequence"/>
</dbReference>
<evidence type="ECO:0000256" key="4">
    <source>
        <dbReference type="ARBA" id="ARBA00022989"/>
    </source>
</evidence>
<keyword evidence="10" id="KW-1185">Reference proteome</keyword>
<comment type="subcellular location">
    <subcellularLocation>
        <location evidence="1">Membrane</location>
        <topology evidence="1">Multi-pass membrane protein</topology>
    </subcellularLocation>
</comment>
<dbReference type="EMBL" id="VJMH01000517">
    <property type="protein sequence ID" value="KAF0715776.1"/>
    <property type="molecule type" value="Genomic_DNA"/>
</dbReference>
<feature type="transmembrane region" description="Helical" evidence="6">
    <location>
        <begin position="7"/>
        <end position="26"/>
    </location>
</feature>
<dbReference type="AlphaFoldDB" id="A0A485KDH8"/>
<feature type="transmembrane region" description="Helical" evidence="6">
    <location>
        <begin position="32"/>
        <end position="52"/>
    </location>
</feature>
<dbReference type="EMBL" id="CAADRA010000517">
    <property type="protein sequence ID" value="VFT80366.1"/>
    <property type="molecule type" value="Genomic_DNA"/>
</dbReference>
<keyword evidence="4 6" id="KW-1133">Transmembrane helix</keyword>
<keyword evidence="5 6" id="KW-0472">Membrane</keyword>
<gene>
    <name evidence="9" type="primary">Aste57867_3192</name>
    <name evidence="8" type="ORF">As57867_003183</name>
    <name evidence="9" type="ORF">ASTE57867_3192</name>
</gene>
<accession>A0A485KDH8</accession>
<reference evidence="9 10" key="1">
    <citation type="submission" date="2019-03" db="EMBL/GenBank/DDBJ databases">
        <authorList>
            <person name="Gaulin E."/>
            <person name="Dumas B."/>
        </authorList>
    </citation>
    <scope>NUCLEOTIDE SEQUENCE [LARGE SCALE GENOMIC DNA]</scope>
    <source>
        <strain evidence="9">CBS 568.67</strain>
    </source>
</reference>
<dbReference type="GO" id="GO:0140359">
    <property type="term" value="F:ABC-type transporter activity"/>
    <property type="evidence" value="ECO:0007669"/>
    <property type="project" value="InterPro"/>
</dbReference>
<evidence type="ECO:0000256" key="5">
    <source>
        <dbReference type="ARBA" id="ARBA00023136"/>
    </source>
</evidence>
<proteinExistence type="predicted"/>
<dbReference type="GO" id="GO:0016020">
    <property type="term" value="C:membrane"/>
    <property type="evidence" value="ECO:0007669"/>
    <property type="project" value="UniProtKB-SubCell"/>
</dbReference>